<name>A0A8H6ZP09_PLEOS</name>
<keyword evidence="2" id="KW-1185">Reference proteome</keyword>
<gene>
    <name evidence="1" type="ORF">PC9H_002718</name>
</gene>
<dbReference type="EMBL" id="JACETU010000011">
    <property type="protein sequence ID" value="KAF7416452.1"/>
    <property type="molecule type" value="Genomic_DNA"/>
</dbReference>
<dbReference type="GeneID" id="59372559"/>
<protein>
    <submittedName>
        <fullName evidence="1">Uncharacterized protein</fullName>
    </submittedName>
</protein>
<dbReference type="OrthoDB" id="10466258at2759"/>
<sequence length="355" mass="39952">MPPEPEYLRKGLEIEYLEDRNMRHEMLATERDADKVAPRAVYDEHDVAHIAVTNPFSVGTATVWYKERLYYPRANVDVRFCVEFASQEDCTRFIREDMKLEDRHISDRHTDVAVIDDIMDALSSISGNYFSAAKNAVRRGIPYSQFKDEYPEPETQLIRHRGHHRPCYLTLSISASLSFIERVDWSATTIPPTVPSPCGSFQSLNNLHLKFPSHSSQQDDLTITISAREISFLDGANSVSAGNSFSINSVHRTVTVNYINNIGDAFLAPIHGGNIGGRNNTNTTTHCCKRSTPELKLCYWLGLGLADGLSSNPNLRKQSHQHVESVALSKHVHSERGHIETRVGSPQDIYQILTS</sequence>
<comment type="caution">
    <text evidence="1">The sequence shown here is derived from an EMBL/GenBank/DDBJ whole genome shotgun (WGS) entry which is preliminary data.</text>
</comment>
<dbReference type="RefSeq" id="XP_036625999.1">
    <property type="nucleotide sequence ID" value="XM_036772353.1"/>
</dbReference>
<dbReference type="VEuPathDB" id="FungiDB:PC9H_002718"/>
<evidence type="ECO:0000313" key="2">
    <source>
        <dbReference type="Proteomes" id="UP000623687"/>
    </source>
</evidence>
<dbReference type="AlphaFoldDB" id="A0A8H6ZP09"/>
<reference evidence="1" key="1">
    <citation type="submission" date="2019-07" db="EMBL/GenBank/DDBJ databases">
        <authorList>
            <person name="Palmer J.M."/>
        </authorList>
    </citation>
    <scope>NUCLEOTIDE SEQUENCE</scope>
    <source>
        <strain evidence="1">PC9</strain>
    </source>
</reference>
<proteinExistence type="predicted"/>
<evidence type="ECO:0000313" key="1">
    <source>
        <dbReference type="EMBL" id="KAF7416452.1"/>
    </source>
</evidence>
<organism evidence="1 2">
    <name type="scientific">Pleurotus ostreatus</name>
    <name type="common">Oyster mushroom</name>
    <name type="synonym">White-rot fungus</name>
    <dbReference type="NCBI Taxonomy" id="5322"/>
    <lineage>
        <taxon>Eukaryota</taxon>
        <taxon>Fungi</taxon>
        <taxon>Dikarya</taxon>
        <taxon>Basidiomycota</taxon>
        <taxon>Agaricomycotina</taxon>
        <taxon>Agaricomycetes</taxon>
        <taxon>Agaricomycetidae</taxon>
        <taxon>Agaricales</taxon>
        <taxon>Pleurotineae</taxon>
        <taxon>Pleurotaceae</taxon>
        <taxon>Pleurotus</taxon>
    </lineage>
</organism>
<dbReference type="Proteomes" id="UP000623687">
    <property type="component" value="Unassembled WGS sequence"/>
</dbReference>
<accession>A0A8H6ZP09</accession>